<evidence type="ECO:0000256" key="2">
    <source>
        <dbReference type="ARBA" id="ARBA00022448"/>
    </source>
</evidence>
<evidence type="ECO:0000259" key="10">
    <source>
        <dbReference type="Pfam" id="PF07885"/>
    </source>
</evidence>
<gene>
    <name evidence="11" type="ORF">WMSIL1_LOCUS6025</name>
</gene>
<dbReference type="AlphaFoldDB" id="A0A564YI98"/>
<feature type="transmembrane region" description="Helical" evidence="9">
    <location>
        <begin position="12"/>
        <end position="31"/>
    </location>
</feature>
<dbReference type="InterPro" id="IPR003280">
    <property type="entry name" value="2pore_dom_K_chnl"/>
</dbReference>
<feature type="non-terminal residue" evidence="11">
    <location>
        <position position="1"/>
    </location>
</feature>
<feature type="region of interest" description="Disordered" evidence="8">
    <location>
        <begin position="190"/>
        <end position="215"/>
    </location>
</feature>
<dbReference type="GO" id="GO:0005886">
    <property type="term" value="C:plasma membrane"/>
    <property type="evidence" value="ECO:0007669"/>
    <property type="project" value="TreeGrafter"/>
</dbReference>
<keyword evidence="12" id="KW-1185">Reference proteome</keyword>
<feature type="domain" description="Potassium channel" evidence="10">
    <location>
        <begin position="508"/>
        <end position="586"/>
    </location>
</feature>
<keyword evidence="5" id="KW-0406">Ion transport</keyword>
<dbReference type="Proteomes" id="UP000321570">
    <property type="component" value="Unassembled WGS sequence"/>
</dbReference>
<feature type="transmembrane region" description="Helical" evidence="9">
    <location>
        <begin position="531"/>
        <end position="550"/>
    </location>
</feature>
<evidence type="ECO:0000256" key="4">
    <source>
        <dbReference type="ARBA" id="ARBA00022989"/>
    </source>
</evidence>
<keyword evidence="3 9" id="KW-0812">Transmembrane</keyword>
<feature type="transmembrane region" description="Helical" evidence="9">
    <location>
        <begin position="502"/>
        <end position="524"/>
    </location>
</feature>
<protein>
    <recommendedName>
        <fullName evidence="10">Potassium channel domain-containing protein</fullName>
    </recommendedName>
</protein>
<comment type="subcellular location">
    <subcellularLocation>
        <location evidence="1">Membrane</location>
        <topology evidence="1">Multi-pass membrane protein</topology>
    </subcellularLocation>
</comment>
<dbReference type="PANTHER" id="PTHR11003:SF334">
    <property type="entry name" value="FI03418P"/>
    <property type="match status" value="1"/>
</dbReference>
<name>A0A564YI98_HYMDI</name>
<evidence type="ECO:0000256" key="7">
    <source>
        <dbReference type="ARBA" id="ARBA00023303"/>
    </source>
</evidence>
<evidence type="ECO:0000256" key="6">
    <source>
        <dbReference type="ARBA" id="ARBA00023136"/>
    </source>
</evidence>
<evidence type="ECO:0000256" key="9">
    <source>
        <dbReference type="SAM" id="Phobius"/>
    </source>
</evidence>
<keyword evidence="6 9" id="KW-0472">Membrane</keyword>
<evidence type="ECO:0000313" key="11">
    <source>
        <dbReference type="EMBL" id="VUZ46323.1"/>
    </source>
</evidence>
<dbReference type="GO" id="GO:0030322">
    <property type="term" value="P:stabilization of membrane potential"/>
    <property type="evidence" value="ECO:0007669"/>
    <property type="project" value="TreeGrafter"/>
</dbReference>
<keyword evidence="7" id="KW-0407">Ion channel</keyword>
<sequence length="653" mass="74454">GYGHAVPKTSIGQFLTIIYALIGIPLVFLYLTNIGDYLASLFRILYAKICRRCCEGGCLNNMDSRRRRSILNALKARTSDIDLTLRRDYLLDESLHRNNINIIRRIGTFAVGRDKPKTSKKEDLLMDCVGVNVICNEYVIEMDRLELQKQKNENEVKDTPTAENHRMRFKVSTNSSRSFWLNNNSDVKEESAKENSNLKRTVSLSSPKSPRVVPSPQFTIKPDLFTLPSNTPSAIVIANESADTPKSFHFPQLDNNSKVFNFCVCDIRNAPTHNTGTQTILQAGPNEFLNYRSLCKSFITGHYLRSYRREMQHQRKQMRKRLRTLSQVSTCEPKIGSEPQESAENRKILEINRKKTPDSNLADNVITCFSLQDLKSKIVPNNSLTAAKSTSPILDPKLEHNQMNSGPELKTKSTVSPTVRVVQRKSKASLAQNGKRRDIPVPLYQKSRLSMLSSLADSSNDLAVRLSYYSDDTVNEANNELNQDHREDNFDGEDISKVTVPISLSIMIVTTYILIGACVFCIWEDNNYLKWSYFCFVTLSTIGFGDIVPGTKVDSTNPKEKLIIITIYVAVGLSVFAMCIKLMQEEVVSKFKWLARYIRELKKKVRKHRVEQPPRLESTSVHEEERDIDEKEHYVEEMMKEEHLDSNVEQSPS</sequence>
<feature type="domain" description="Potassium channel" evidence="10">
    <location>
        <begin position="1"/>
        <end position="38"/>
    </location>
</feature>
<keyword evidence="2" id="KW-0813">Transport</keyword>
<dbReference type="Pfam" id="PF07885">
    <property type="entry name" value="Ion_trans_2"/>
    <property type="match status" value="2"/>
</dbReference>
<dbReference type="InterPro" id="IPR013099">
    <property type="entry name" value="K_chnl_dom"/>
</dbReference>
<reference evidence="11 12" key="1">
    <citation type="submission" date="2019-07" db="EMBL/GenBank/DDBJ databases">
        <authorList>
            <person name="Jastrzebski P J."/>
            <person name="Paukszto L."/>
            <person name="Jastrzebski P J."/>
        </authorList>
    </citation>
    <scope>NUCLEOTIDE SEQUENCE [LARGE SCALE GENOMIC DNA]</scope>
    <source>
        <strain evidence="11 12">WMS-il1</strain>
    </source>
</reference>
<dbReference type="GO" id="GO:0015271">
    <property type="term" value="F:outward rectifier potassium channel activity"/>
    <property type="evidence" value="ECO:0007669"/>
    <property type="project" value="TreeGrafter"/>
</dbReference>
<evidence type="ECO:0000256" key="3">
    <source>
        <dbReference type="ARBA" id="ARBA00022692"/>
    </source>
</evidence>
<dbReference type="Gene3D" id="1.10.287.70">
    <property type="match status" value="2"/>
</dbReference>
<feature type="compositionally biased region" description="Low complexity" evidence="8">
    <location>
        <begin position="202"/>
        <end position="215"/>
    </location>
</feature>
<feature type="region of interest" description="Disordered" evidence="8">
    <location>
        <begin position="612"/>
        <end position="653"/>
    </location>
</feature>
<keyword evidence="4 9" id="KW-1133">Transmembrane helix</keyword>
<feature type="transmembrane region" description="Helical" evidence="9">
    <location>
        <begin position="562"/>
        <end position="583"/>
    </location>
</feature>
<evidence type="ECO:0000256" key="8">
    <source>
        <dbReference type="SAM" id="MobiDB-lite"/>
    </source>
</evidence>
<dbReference type="EMBL" id="CABIJS010000210">
    <property type="protein sequence ID" value="VUZ46323.1"/>
    <property type="molecule type" value="Genomic_DNA"/>
</dbReference>
<evidence type="ECO:0000256" key="5">
    <source>
        <dbReference type="ARBA" id="ARBA00023065"/>
    </source>
</evidence>
<dbReference type="GO" id="GO:0022841">
    <property type="term" value="F:potassium ion leak channel activity"/>
    <property type="evidence" value="ECO:0007669"/>
    <property type="project" value="TreeGrafter"/>
</dbReference>
<feature type="region of interest" description="Disordered" evidence="8">
    <location>
        <begin position="395"/>
        <end position="433"/>
    </location>
</feature>
<accession>A0A564YI98</accession>
<proteinExistence type="predicted"/>
<dbReference type="PANTHER" id="PTHR11003">
    <property type="entry name" value="POTASSIUM CHANNEL, SUBFAMILY K"/>
    <property type="match status" value="1"/>
</dbReference>
<feature type="compositionally biased region" description="Basic and acidic residues" evidence="8">
    <location>
        <begin position="612"/>
        <end position="646"/>
    </location>
</feature>
<organism evidence="11 12">
    <name type="scientific">Hymenolepis diminuta</name>
    <name type="common">Rat tapeworm</name>
    <dbReference type="NCBI Taxonomy" id="6216"/>
    <lineage>
        <taxon>Eukaryota</taxon>
        <taxon>Metazoa</taxon>
        <taxon>Spiralia</taxon>
        <taxon>Lophotrochozoa</taxon>
        <taxon>Platyhelminthes</taxon>
        <taxon>Cestoda</taxon>
        <taxon>Eucestoda</taxon>
        <taxon>Cyclophyllidea</taxon>
        <taxon>Hymenolepididae</taxon>
        <taxon>Hymenolepis</taxon>
    </lineage>
</organism>
<evidence type="ECO:0000313" key="12">
    <source>
        <dbReference type="Proteomes" id="UP000321570"/>
    </source>
</evidence>
<dbReference type="SUPFAM" id="SSF81324">
    <property type="entry name" value="Voltage-gated potassium channels"/>
    <property type="match status" value="2"/>
</dbReference>
<evidence type="ECO:0000256" key="1">
    <source>
        <dbReference type="ARBA" id="ARBA00004141"/>
    </source>
</evidence>